<dbReference type="PROSITE" id="PS51898">
    <property type="entry name" value="TYR_RECOMBINASE"/>
    <property type="match status" value="1"/>
</dbReference>
<evidence type="ECO:0000256" key="1">
    <source>
        <dbReference type="ARBA" id="ARBA00023125"/>
    </source>
</evidence>
<evidence type="ECO:0000259" key="5">
    <source>
        <dbReference type="PROSITE" id="PS51900"/>
    </source>
</evidence>
<dbReference type="PANTHER" id="PTHR34605:SF4">
    <property type="entry name" value="DNA ADENINE METHYLTRANSFERASE"/>
    <property type="match status" value="1"/>
</dbReference>
<dbReference type="PANTHER" id="PTHR34605">
    <property type="entry name" value="PHAGE_INTEGRASE DOMAIN-CONTAINING PROTEIN"/>
    <property type="match status" value="1"/>
</dbReference>
<dbReference type="InterPro" id="IPR044068">
    <property type="entry name" value="CB"/>
</dbReference>
<dbReference type="InterPro" id="IPR011010">
    <property type="entry name" value="DNA_brk_join_enz"/>
</dbReference>
<dbReference type="InterPro" id="IPR002104">
    <property type="entry name" value="Integrase_catalytic"/>
</dbReference>
<dbReference type="Pfam" id="PF00589">
    <property type="entry name" value="Phage_integrase"/>
    <property type="match status" value="1"/>
</dbReference>
<gene>
    <name evidence="6" type="ORF">P4T90_23395</name>
</gene>
<accession>A0ABU6MNS6</accession>
<dbReference type="Gene3D" id="1.10.150.130">
    <property type="match status" value="1"/>
</dbReference>
<evidence type="ECO:0000256" key="2">
    <source>
        <dbReference type="ARBA" id="ARBA00023172"/>
    </source>
</evidence>
<dbReference type="SUPFAM" id="SSF47823">
    <property type="entry name" value="lambda integrase-like, N-terminal domain"/>
    <property type="match status" value="1"/>
</dbReference>
<dbReference type="InterPro" id="IPR052925">
    <property type="entry name" value="Phage_Integrase-like_Recomb"/>
</dbReference>
<feature type="domain" description="Core-binding (CB)" evidence="5">
    <location>
        <begin position="11"/>
        <end position="93"/>
    </location>
</feature>
<dbReference type="InterPro" id="IPR010998">
    <property type="entry name" value="Integrase_recombinase_N"/>
</dbReference>
<reference evidence="6 7" key="1">
    <citation type="submission" date="2023-03" db="EMBL/GenBank/DDBJ databases">
        <title>Bacillus Genome Sequencing.</title>
        <authorList>
            <person name="Dunlap C."/>
        </authorList>
    </citation>
    <scope>NUCLEOTIDE SEQUENCE [LARGE SCALE GENOMIC DNA]</scope>
    <source>
        <strain evidence="6 7">B-23453</strain>
    </source>
</reference>
<evidence type="ECO:0000313" key="7">
    <source>
        <dbReference type="Proteomes" id="UP001341444"/>
    </source>
</evidence>
<evidence type="ECO:0000313" key="6">
    <source>
        <dbReference type="EMBL" id="MED1205979.1"/>
    </source>
</evidence>
<evidence type="ECO:0000259" key="4">
    <source>
        <dbReference type="PROSITE" id="PS51898"/>
    </source>
</evidence>
<comment type="caution">
    <text evidence="6">The sequence shown here is derived from an EMBL/GenBank/DDBJ whole genome shotgun (WGS) entry which is preliminary data.</text>
</comment>
<dbReference type="RefSeq" id="WP_083953367.1">
    <property type="nucleotide sequence ID" value="NZ_JARMAB010000045.1"/>
</dbReference>
<keyword evidence="2" id="KW-0233">DNA recombination</keyword>
<proteinExistence type="predicted"/>
<dbReference type="PROSITE" id="PS51900">
    <property type="entry name" value="CB"/>
    <property type="match status" value="1"/>
</dbReference>
<dbReference type="SUPFAM" id="SSF56349">
    <property type="entry name" value="DNA breaking-rejoining enzymes"/>
    <property type="match status" value="1"/>
</dbReference>
<keyword evidence="1 3" id="KW-0238">DNA-binding</keyword>
<organism evidence="6 7">
    <name type="scientific">Heyndrickxia acidicola</name>
    <dbReference type="NCBI Taxonomy" id="209389"/>
    <lineage>
        <taxon>Bacteria</taxon>
        <taxon>Bacillati</taxon>
        <taxon>Bacillota</taxon>
        <taxon>Bacilli</taxon>
        <taxon>Bacillales</taxon>
        <taxon>Bacillaceae</taxon>
        <taxon>Heyndrickxia</taxon>
    </lineage>
</organism>
<evidence type="ECO:0000256" key="3">
    <source>
        <dbReference type="PROSITE-ProRule" id="PRU01248"/>
    </source>
</evidence>
<keyword evidence="7" id="KW-1185">Reference proteome</keyword>
<dbReference type="InterPro" id="IPR013762">
    <property type="entry name" value="Integrase-like_cat_sf"/>
</dbReference>
<protein>
    <submittedName>
        <fullName evidence="6">Site-specific integrase</fullName>
    </submittedName>
</protein>
<dbReference type="Proteomes" id="UP001341444">
    <property type="component" value="Unassembled WGS sequence"/>
</dbReference>
<dbReference type="EMBL" id="JARMAB010000045">
    <property type="protein sequence ID" value="MED1205979.1"/>
    <property type="molecule type" value="Genomic_DNA"/>
</dbReference>
<feature type="domain" description="Tyr recombinase" evidence="4">
    <location>
        <begin position="119"/>
        <end position="313"/>
    </location>
</feature>
<dbReference type="CDD" id="cd00799">
    <property type="entry name" value="INT_Cre_C"/>
    <property type="match status" value="1"/>
</dbReference>
<sequence length="316" mass="35758">MLSPKNEDFLQIDKEKLEKIKSYMANSKSQNTQKSYSSDWKHFTDWCSLHQRSPLPANAGTLCLYLSELAETHKFSTLKRRLASINQAHRFKHLPPPSKFIEVQTLMEGIKREIGSHQKPKTALMLQVLPEMIGKMDTHSLIGIRDKAILLLGFALASRRSELVAINIEDLEVNSFGMDVKIRETKTKNDDLVKGVIFTYNEYCPVKATQAWIEAANITSGALFRSIDRHGNVKERLGDKSISLIIKKYIEALGMNEKDFAAHSLRSGLSTSAAMMGMTEMAIMKQTGHKTREMVDRYVQAGLRYKNNASSILKHL</sequence>
<name>A0ABU6MNS6_9BACI</name>
<dbReference type="Gene3D" id="1.10.443.10">
    <property type="entry name" value="Intergrase catalytic core"/>
    <property type="match status" value="1"/>
</dbReference>